<proteinExistence type="predicted"/>
<evidence type="ECO:0000313" key="3">
    <source>
        <dbReference type="Proteomes" id="UP000256269"/>
    </source>
</evidence>
<feature type="domain" description="CD-NTase-associated protein 16 NUDIX" evidence="1">
    <location>
        <begin position="10"/>
        <end position="210"/>
    </location>
</feature>
<organism evidence="2 3">
    <name type="scientific">Kutzneria buriramensis</name>
    <dbReference type="NCBI Taxonomy" id="1045776"/>
    <lineage>
        <taxon>Bacteria</taxon>
        <taxon>Bacillati</taxon>
        <taxon>Actinomycetota</taxon>
        <taxon>Actinomycetes</taxon>
        <taxon>Pseudonocardiales</taxon>
        <taxon>Pseudonocardiaceae</taxon>
        <taxon>Kutzneria</taxon>
    </lineage>
</organism>
<sequence length="224" mass="25218">MRLLAAPLHVRVSFSAILRIRDDEGIVLFEARSRPGAFTPPGGVFKYYGPAADVLEALDFRGDRWTDRESDMRRDLRGLLPARSVPGFLRWFESGAYREDAEECLRRELTEELTEVGFPDLAADVRYVSFAHLRTEIEGPDPVPGKPYRQLRRFEFHDLVCANQRSVRLRDRIIALAADPRVHTVLAAGAEDILHGRAGRALIAPHTAYLTGGARTRSDIPSLR</sequence>
<dbReference type="AlphaFoldDB" id="A0A3E0H1Z5"/>
<dbReference type="Proteomes" id="UP000256269">
    <property type="component" value="Unassembled WGS sequence"/>
</dbReference>
<evidence type="ECO:0000313" key="2">
    <source>
        <dbReference type="EMBL" id="REH37122.1"/>
    </source>
</evidence>
<reference evidence="2 3" key="1">
    <citation type="submission" date="2018-08" db="EMBL/GenBank/DDBJ databases">
        <title>Genomic Encyclopedia of Archaeal and Bacterial Type Strains, Phase II (KMG-II): from individual species to whole genera.</title>
        <authorList>
            <person name="Goeker M."/>
        </authorList>
    </citation>
    <scope>NUCLEOTIDE SEQUENCE [LARGE SCALE GENOMIC DNA]</scope>
    <source>
        <strain evidence="2 3">DSM 45791</strain>
    </source>
</reference>
<gene>
    <name evidence="2" type="ORF">BCF44_115126</name>
</gene>
<dbReference type="InterPro" id="IPR040829">
    <property type="entry name" value="Cap16_NUDIX"/>
</dbReference>
<dbReference type="Pfam" id="PF18167">
    <property type="entry name" value="Sa_NUDIX"/>
    <property type="match status" value="1"/>
</dbReference>
<comment type="caution">
    <text evidence="2">The sequence shown here is derived from an EMBL/GenBank/DDBJ whole genome shotgun (WGS) entry which is preliminary data.</text>
</comment>
<dbReference type="RefSeq" id="WP_116179276.1">
    <property type="nucleotide sequence ID" value="NZ_CP144375.1"/>
</dbReference>
<accession>A0A3E0H1Z5</accession>
<protein>
    <recommendedName>
        <fullName evidence="1">CD-NTase-associated protein 16 NUDIX domain-containing protein</fullName>
    </recommendedName>
</protein>
<dbReference type="OrthoDB" id="4195664at2"/>
<name>A0A3E0H1Z5_9PSEU</name>
<dbReference type="EMBL" id="QUNO01000015">
    <property type="protein sequence ID" value="REH37122.1"/>
    <property type="molecule type" value="Genomic_DNA"/>
</dbReference>
<keyword evidence="3" id="KW-1185">Reference proteome</keyword>
<evidence type="ECO:0000259" key="1">
    <source>
        <dbReference type="Pfam" id="PF18167"/>
    </source>
</evidence>